<dbReference type="Proteomes" id="UP000192708">
    <property type="component" value="Unassembled WGS sequence"/>
</dbReference>
<evidence type="ECO:0000256" key="1">
    <source>
        <dbReference type="ARBA" id="ARBA00001974"/>
    </source>
</evidence>
<dbReference type="PROSITE" id="PS01304">
    <property type="entry name" value="UBIH"/>
    <property type="match status" value="1"/>
</dbReference>
<comment type="pathway">
    <text evidence="2">Cofactor biosynthesis; ubiquinone biosynthesis.</text>
</comment>
<keyword evidence="7" id="KW-0503">Monooxygenase</keyword>
<keyword evidence="8" id="KW-0472">Membrane</keyword>
<dbReference type="InterPro" id="IPR010971">
    <property type="entry name" value="UbiH/COQ6"/>
</dbReference>
<name>A0A1W1YNS0_9BURK</name>
<dbReference type="OrthoDB" id="9769565at2"/>
<dbReference type="PANTHER" id="PTHR43876:SF7">
    <property type="entry name" value="UBIQUINONE BIOSYNTHESIS MONOOXYGENASE COQ6, MITOCHONDRIAL"/>
    <property type="match status" value="1"/>
</dbReference>
<accession>A0A1W1YNS0</accession>
<dbReference type="PANTHER" id="PTHR43876">
    <property type="entry name" value="UBIQUINONE BIOSYNTHESIS MONOOXYGENASE COQ6, MITOCHONDRIAL"/>
    <property type="match status" value="1"/>
</dbReference>
<comment type="cofactor">
    <cofactor evidence="1">
        <name>FAD</name>
        <dbReference type="ChEBI" id="CHEBI:57692"/>
    </cofactor>
</comment>
<dbReference type="GO" id="GO:0006744">
    <property type="term" value="P:ubiquinone biosynthetic process"/>
    <property type="evidence" value="ECO:0007669"/>
    <property type="project" value="UniProtKB-UniPathway"/>
</dbReference>
<dbReference type="PRINTS" id="PR00420">
    <property type="entry name" value="RNGMNOXGNASE"/>
</dbReference>
<evidence type="ECO:0000256" key="7">
    <source>
        <dbReference type="ARBA" id="ARBA00023033"/>
    </source>
</evidence>
<dbReference type="AlphaFoldDB" id="A0A1W1YNS0"/>
<evidence type="ECO:0000313" key="11">
    <source>
        <dbReference type="Proteomes" id="UP000192708"/>
    </source>
</evidence>
<dbReference type="Gene3D" id="3.30.9.10">
    <property type="entry name" value="D-Amino Acid Oxidase, subunit A, domain 2"/>
    <property type="match status" value="1"/>
</dbReference>
<evidence type="ECO:0000256" key="2">
    <source>
        <dbReference type="ARBA" id="ARBA00004749"/>
    </source>
</evidence>
<keyword evidence="8" id="KW-0812">Transmembrane</keyword>
<dbReference type="GO" id="GO:0071949">
    <property type="term" value="F:FAD binding"/>
    <property type="evidence" value="ECO:0007669"/>
    <property type="project" value="InterPro"/>
</dbReference>
<dbReference type="Pfam" id="PF01494">
    <property type="entry name" value="FAD_binding_3"/>
    <property type="match status" value="1"/>
</dbReference>
<comment type="similarity">
    <text evidence="3">Belongs to the UbiH/COQ6 family.</text>
</comment>
<evidence type="ECO:0000256" key="6">
    <source>
        <dbReference type="ARBA" id="ARBA00023002"/>
    </source>
</evidence>
<feature type="transmembrane region" description="Helical" evidence="8">
    <location>
        <begin position="15"/>
        <end position="32"/>
    </location>
</feature>
<dbReference type="EMBL" id="FWXJ01000003">
    <property type="protein sequence ID" value="SMC37776.1"/>
    <property type="molecule type" value="Genomic_DNA"/>
</dbReference>
<gene>
    <name evidence="10" type="ORF">SAMN06296008_103220</name>
</gene>
<dbReference type="InterPro" id="IPR051205">
    <property type="entry name" value="UbiH/COQ6_monooxygenase"/>
</dbReference>
<protein>
    <submittedName>
        <fullName evidence="10">2-octaprenyl-6-methoxyphenol hydroxylase</fullName>
    </submittedName>
</protein>
<dbReference type="NCBIfam" id="TIGR01988">
    <property type="entry name" value="Ubi-OHases"/>
    <property type="match status" value="1"/>
</dbReference>
<dbReference type="STRING" id="1938817.SAMN06296008_103220"/>
<evidence type="ECO:0000313" key="10">
    <source>
        <dbReference type="EMBL" id="SMC37776.1"/>
    </source>
</evidence>
<keyword evidence="4" id="KW-0285">Flavoprotein</keyword>
<dbReference type="RefSeq" id="WP_084282929.1">
    <property type="nucleotide sequence ID" value="NZ_FWXJ01000003.1"/>
</dbReference>
<dbReference type="InterPro" id="IPR018168">
    <property type="entry name" value="Ubi_Hdrlase_CS"/>
</dbReference>
<keyword evidence="6" id="KW-0560">Oxidoreductase</keyword>
<evidence type="ECO:0000256" key="5">
    <source>
        <dbReference type="ARBA" id="ARBA00022827"/>
    </source>
</evidence>
<dbReference type="Gene3D" id="3.50.50.60">
    <property type="entry name" value="FAD/NAD(P)-binding domain"/>
    <property type="match status" value="2"/>
</dbReference>
<sequence>MENTFNTHHRHTPNIAILGAGPIGLACAILLLERNPDLHLDLFDKFPESNDPITQGDERGIAISEGSKQLLDSIGAWHLEAPAIHEVHISQRHHFGQTVIRRNELGKDALGYIVRYKDIHLQLRLRLKALRATSPHFNWQFSSTRRDFLEMPDTTCCIHAEGGLFHEQTAKDRRSDYDQSALIGWVETKSIAENIAWERFTAEGPLALLPHHLGKNARNLVWCASPSRIEELKQLGSAEFLLALREAFGLPVGEFLQIHDRRSYPLGLNIRERIIDQHHVWIGNAAQTLHPVAGQGLNLGLRDAATLSQCLGPVYLHPLEKQAAHLAIALAHYAKLREKDRRATIRLTDLMARVFATDLAPVVIARGMALSMLQWLPPVKSAIAKQMMFGQR</sequence>
<dbReference type="InterPro" id="IPR002938">
    <property type="entry name" value="FAD-bd"/>
</dbReference>
<proteinExistence type="inferred from homology"/>
<dbReference type="UniPathway" id="UPA00232"/>
<dbReference type="SUPFAM" id="SSF51905">
    <property type="entry name" value="FAD/NAD(P)-binding domain"/>
    <property type="match status" value="1"/>
</dbReference>
<keyword evidence="11" id="KW-1185">Reference proteome</keyword>
<dbReference type="GO" id="GO:0016705">
    <property type="term" value="F:oxidoreductase activity, acting on paired donors, with incorporation or reduction of molecular oxygen"/>
    <property type="evidence" value="ECO:0007669"/>
    <property type="project" value="InterPro"/>
</dbReference>
<reference evidence="10 11" key="1">
    <citation type="submission" date="2017-04" db="EMBL/GenBank/DDBJ databases">
        <authorList>
            <person name="Afonso C.L."/>
            <person name="Miller P.J."/>
            <person name="Scott M.A."/>
            <person name="Spackman E."/>
            <person name="Goraichik I."/>
            <person name="Dimitrov K.M."/>
            <person name="Suarez D.L."/>
            <person name="Swayne D.E."/>
        </authorList>
    </citation>
    <scope>NUCLEOTIDE SEQUENCE [LARGE SCALE GENOMIC DNA]</scope>
    <source>
        <strain evidence="10 11">VK13</strain>
    </source>
</reference>
<dbReference type="GO" id="GO:0004497">
    <property type="term" value="F:monooxygenase activity"/>
    <property type="evidence" value="ECO:0007669"/>
    <property type="project" value="UniProtKB-KW"/>
</dbReference>
<feature type="domain" description="FAD-binding" evidence="9">
    <location>
        <begin position="195"/>
        <end position="315"/>
    </location>
</feature>
<keyword evidence="5" id="KW-0274">FAD</keyword>
<dbReference type="InterPro" id="IPR036188">
    <property type="entry name" value="FAD/NAD-bd_sf"/>
</dbReference>
<evidence type="ECO:0000256" key="8">
    <source>
        <dbReference type="SAM" id="Phobius"/>
    </source>
</evidence>
<keyword evidence="8" id="KW-1133">Transmembrane helix</keyword>
<evidence type="ECO:0000259" key="9">
    <source>
        <dbReference type="Pfam" id="PF01494"/>
    </source>
</evidence>
<evidence type="ECO:0000256" key="4">
    <source>
        <dbReference type="ARBA" id="ARBA00022630"/>
    </source>
</evidence>
<evidence type="ECO:0000256" key="3">
    <source>
        <dbReference type="ARBA" id="ARBA00005349"/>
    </source>
</evidence>
<organism evidence="10 11">
    <name type="scientific">Polynucleobacter kasalickyi</name>
    <dbReference type="NCBI Taxonomy" id="1938817"/>
    <lineage>
        <taxon>Bacteria</taxon>
        <taxon>Pseudomonadati</taxon>
        <taxon>Pseudomonadota</taxon>
        <taxon>Betaproteobacteria</taxon>
        <taxon>Burkholderiales</taxon>
        <taxon>Burkholderiaceae</taxon>
        <taxon>Polynucleobacter</taxon>
    </lineage>
</organism>